<dbReference type="KEGG" id="epl:P4G45_04810"/>
<dbReference type="SUPFAM" id="SSF82829">
    <property type="entry name" value="MesJ substrate recognition domain-like"/>
    <property type="match status" value="1"/>
</dbReference>
<name>A0AAU7DBL3_9BACT</name>
<comment type="function">
    <text evidence="6">Ligates lysine onto the cytidine present at position 34 of the AUA codon-specific tRNA(Ile) that contains the anticodon CAU, in an ATP-dependent manner. Cytidine is converted to lysidine, thus changing the amino acid specificity of the tRNA from methionine to isoleucine.</text>
</comment>
<sequence>MNLMPPPALSFDRTNIKPGDRICVAISGGADSVALLLTLHAANTVKRDALGIGLSAAHVHHGIRPGEESDADQQFVEALCARLDIPLHLHHTSIPERVAQTGETIEEAARAVRYDFFRSLIAANEADAILTAHTLDDQAETVLMKLLRGAWTEGLSAIHPVVLVNTPTRTGKILRPFLNTRRAEIEDFLNQINQPWREDSTNTDTAYTRNRIRHELLPQLREYNPSLDQTLSNLAELAREEEARWQLELSRLLPQILLPGKPVRGGGRSVSTAPGQSALAIELDRLRALDPALRRRVLRAAARQLGARLSFDETSRLLALCGFLTLPTVAARTGATLHLSNQLRAERSHRELRLFLQK</sequence>
<dbReference type="EMBL" id="CP121194">
    <property type="protein sequence ID" value="XBH11051.1"/>
    <property type="molecule type" value="Genomic_DNA"/>
</dbReference>
<dbReference type="PANTHER" id="PTHR43033">
    <property type="entry name" value="TRNA(ILE)-LYSIDINE SYNTHASE-RELATED"/>
    <property type="match status" value="1"/>
</dbReference>
<dbReference type="InterPro" id="IPR014729">
    <property type="entry name" value="Rossmann-like_a/b/a_fold"/>
</dbReference>
<accession>A0AAU7DBL3</accession>
<evidence type="ECO:0000256" key="6">
    <source>
        <dbReference type="HAMAP-Rule" id="MF_01161"/>
    </source>
</evidence>
<dbReference type="Pfam" id="PF01171">
    <property type="entry name" value="ATP_bind_3"/>
    <property type="match status" value="1"/>
</dbReference>
<dbReference type="PANTHER" id="PTHR43033:SF1">
    <property type="entry name" value="TRNA(ILE)-LYSIDINE SYNTHASE-RELATED"/>
    <property type="match status" value="1"/>
</dbReference>
<comment type="similarity">
    <text evidence="6">Belongs to the tRNA(Ile)-lysidine synthase family.</text>
</comment>
<comment type="domain">
    <text evidence="6">The N-terminal region contains the highly conserved SGGXDS motif, predicted to be a P-loop motif involved in ATP binding.</text>
</comment>
<evidence type="ECO:0000256" key="5">
    <source>
        <dbReference type="ARBA" id="ARBA00048539"/>
    </source>
</evidence>
<dbReference type="InterPro" id="IPR012094">
    <property type="entry name" value="tRNA_Ile_lys_synt"/>
</dbReference>
<dbReference type="EC" id="6.3.4.19" evidence="6"/>
<evidence type="ECO:0000259" key="7">
    <source>
        <dbReference type="Pfam" id="PF01171"/>
    </source>
</evidence>
<accession>A0AAU7D132</accession>
<dbReference type="InterPro" id="IPR011063">
    <property type="entry name" value="TilS/TtcA_N"/>
</dbReference>
<dbReference type="HAMAP" id="MF_01161">
    <property type="entry name" value="tRNA_Ile_lys_synt"/>
    <property type="match status" value="1"/>
</dbReference>
<evidence type="ECO:0000256" key="4">
    <source>
        <dbReference type="ARBA" id="ARBA00022840"/>
    </source>
</evidence>
<comment type="subcellular location">
    <subcellularLocation>
        <location evidence="6">Cytoplasm</location>
    </subcellularLocation>
</comment>
<proteinExistence type="inferred from homology"/>
<evidence type="ECO:0000256" key="2">
    <source>
        <dbReference type="ARBA" id="ARBA00022694"/>
    </source>
</evidence>
<dbReference type="EMBL" id="CP121195">
    <property type="protein sequence ID" value="XBH14480.1"/>
    <property type="molecule type" value="Genomic_DNA"/>
</dbReference>
<keyword evidence="4 6" id="KW-0067">ATP-binding</keyword>
<dbReference type="CDD" id="cd01992">
    <property type="entry name" value="TilS_N"/>
    <property type="match status" value="1"/>
</dbReference>
<dbReference type="Gene3D" id="3.40.50.620">
    <property type="entry name" value="HUPs"/>
    <property type="match status" value="1"/>
</dbReference>
<dbReference type="Gene3D" id="1.20.59.20">
    <property type="match status" value="1"/>
</dbReference>
<keyword evidence="2 6" id="KW-0819">tRNA processing</keyword>
<organism evidence="9">
    <name type="scientific">Edaphobacter paludis</name>
    <dbReference type="NCBI Taxonomy" id="3035702"/>
    <lineage>
        <taxon>Bacteria</taxon>
        <taxon>Pseudomonadati</taxon>
        <taxon>Acidobacteriota</taxon>
        <taxon>Terriglobia</taxon>
        <taxon>Terriglobales</taxon>
        <taxon>Acidobacteriaceae</taxon>
        <taxon>Edaphobacter</taxon>
    </lineage>
</organism>
<dbReference type="AlphaFoldDB" id="A0AAU7DBL3"/>
<evidence type="ECO:0000313" key="9">
    <source>
        <dbReference type="EMBL" id="XBH14480.1"/>
    </source>
</evidence>
<dbReference type="GO" id="GO:0006400">
    <property type="term" value="P:tRNA modification"/>
    <property type="evidence" value="ECO:0007669"/>
    <property type="project" value="UniProtKB-UniRule"/>
</dbReference>
<evidence type="ECO:0000256" key="3">
    <source>
        <dbReference type="ARBA" id="ARBA00022741"/>
    </source>
</evidence>
<dbReference type="RefSeq" id="WP_348268539.1">
    <property type="nucleotide sequence ID" value="NZ_CP121194.1"/>
</dbReference>
<dbReference type="InterPro" id="IPR012795">
    <property type="entry name" value="tRNA_Ile_lys_synt_N"/>
</dbReference>
<comment type="catalytic activity">
    <reaction evidence="5 6">
        <text>cytidine(34) in tRNA(Ile2) + L-lysine + ATP = lysidine(34) in tRNA(Ile2) + AMP + diphosphate + H(+)</text>
        <dbReference type="Rhea" id="RHEA:43744"/>
        <dbReference type="Rhea" id="RHEA-COMP:10625"/>
        <dbReference type="Rhea" id="RHEA-COMP:10670"/>
        <dbReference type="ChEBI" id="CHEBI:15378"/>
        <dbReference type="ChEBI" id="CHEBI:30616"/>
        <dbReference type="ChEBI" id="CHEBI:32551"/>
        <dbReference type="ChEBI" id="CHEBI:33019"/>
        <dbReference type="ChEBI" id="CHEBI:82748"/>
        <dbReference type="ChEBI" id="CHEBI:83665"/>
        <dbReference type="ChEBI" id="CHEBI:456215"/>
        <dbReference type="EC" id="6.3.4.19"/>
    </reaction>
</comment>
<feature type="binding site" evidence="6">
    <location>
        <begin position="27"/>
        <end position="32"/>
    </location>
    <ligand>
        <name>ATP</name>
        <dbReference type="ChEBI" id="CHEBI:30616"/>
    </ligand>
</feature>
<keyword evidence="6" id="KW-0963">Cytoplasm</keyword>
<feature type="domain" description="tRNA(Ile)-lysidine/2-thiocytidine synthase N-terminal" evidence="7">
    <location>
        <begin position="22"/>
        <end position="215"/>
    </location>
</feature>
<dbReference type="GO" id="GO:0032267">
    <property type="term" value="F:tRNA(Ile)-lysidine synthase activity"/>
    <property type="evidence" value="ECO:0007669"/>
    <property type="project" value="UniProtKB-EC"/>
</dbReference>
<keyword evidence="3 6" id="KW-0547">Nucleotide-binding</keyword>
<keyword evidence="1 6" id="KW-0436">Ligase</keyword>
<dbReference type="GO" id="GO:0005737">
    <property type="term" value="C:cytoplasm"/>
    <property type="evidence" value="ECO:0007669"/>
    <property type="project" value="UniProtKB-SubCell"/>
</dbReference>
<protein>
    <recommendedName>
        <fullName evidence="6">tRNA(Ile)-lysidine synthase</fullName>
        <ecNumber evidence="6">6.3.4.19</ecNumber>
    </recommendedName>
    <alternativeName>
        <fullName evidence="6">tRNA(Ile)-2-lysyl-cytidine synthase</fullName>
    </alternativeName>
    <alternativeName>
        <fullName evidence="6">tRNA(Ile)-lysidine synthetase</fullName>
    </alternativeName>
</protein>
<reference evidence="9" key="1">
    <citation type="submission" date="2023-03" db="EMBL/GenBank/DDBJ databases">
        <title>Edaphobacter sp.</title>
        <authorList>
            <person name="Huber K.J."/>
            <person name="Papendorf J."/>
            <person name="Pilke C."/>
            <person name="Bunk B."/>
            <person name="Sproeer C."/>
            <person name="Pester M."/>
        </authorList>
    </citation>
    <scope>NUCLEOTIDE SEQUENCE</scope>
    <source>
        <strain evidence="8">DSM 109919</strain>
        <strain evidence="9">DSM 109920</strain>
    </source>
</reference>
<evidence type="ECO:0000256" key="1">
    <source>
        <dbReference type="ARBA" id="ARBA00022598"/>
    </source>
</evidence>
<dbReference type="SUPFAM" id="SSF52402">
    <property type="entry name" value="Adenine nucleotide alpha hydrolases-like"/>
    <property type="match status" value="1"/>
</dbReference>
<gene>
    <name evidence="6 9" type="primary">tilS</name>
    <name evidence="8" type="ORF">P4G45_04810</name>
    <name evidence="9" type="ORF">P8936_04775</name>
</gene>
<evidence type="ECO:0000313" key="8">
    <source>
        <dbReference type="EMBL" id="XBH11051.1"/>
    </source>
</evidence>
<dbReference type="GO" id="GO:0005524">
    <property type="term" value="F:ATP binding"/>
    <property type="evidence" value="ECO:0007669"/>
    <property type="project" value="UniProtKB-UniRule"/>
</dbReference>
<dbReference type="NCBIfam" id="TIGR02432">
    <property type="entry name" value="lysidine_TilS_N"/>
    <property type="match status" value="1"/>
</dbReference>